<dbReference type="Proteomes" id="UP000238375">
    <property type="component" value="Unassembled WGS sequence"/>
</dbReference>
<dbReference type="OrthoDB" id="962484at2"/>
<accession>A0A2T0S6Q5</accession>
<proteinExistence type="predicted"/>
<organism evidence="2 3">
    <name type="scientific">Spirosoma oryzae</name>
    <dbReference type="NCBI Taxonomy" id="1469603"/>
    <lineage>
        <taxon>Bacteria</taxon>
        <taxon>Pseudomonadati</taxon>
        <taxon>Bacteroidota</taxon>
        <taxon>Cytophagia</taxon>
        <taxon>Cytophagales</taxon>
        <taxon>Cytophagaceae</taxon>
        <taxon>Spirosoma</taxon>
    </lineage>
</organism>
<protein>
    <recommendedName>
        <fullName evidence="4">YD repeat-containing protein</fullName>
    </recommendedName>
</protein>
<keyword evidence="3" id="KW-1185">Reference proteome</keyword>
<evidence type="ECO:0000313" key="3">
    <source>
        <dbReference type="Proteomes" id="UP000238375"/>
    </source>
</evidence>
<comment type="caution">
    <text evidence="2">The sequence shown here is derived from an EMBL/GenBank/DDBJ whole genome shotgun (WGS) entry which is preliminary data.</text>
</comment>
<gene>
    <name evidence="2" type="ORF">CLV58_12745</name>
</gene>
<evidence type="ECO:0008006" key="4">
    <source>
        <dbReference type="Google" id="ProtNLM"/>
    </source>
</evidence>
<evidence type="ECO:0000313" key="2">
    <source>
        <dbReference type="EMBL" id="PRY29106.1"/>
    </source>
</evidence>
<dbReference type="AlphaFoldDB" id="A0A2T0S6Q5"/>
<feature type="chain" id="PRO_5015442430" description="YD repeat-containing protein" evidence="1">
    <location>
        <begin position="20"/>
        <end position="284"/>
    </location>
</feature>
<dbReference type="EMBL" id="PVTE01000027">
    <property type="protein sequence ID" value="PRY29106.1"/>
    <property type="molecule type" value="Genomic_DNA"/>
</dbReference>
<reference evidence="2 3" key="1">
    <citation type="submission" date="2018-03" db="EMBL/GenBank/DDBJ databases">
        <title>Genomic Encyclopedia of Archaeal and Bacterial Type Strains, Phase II (KMG-II): from individual species to whole genera.</title>
        <authorList>
            <person name="Goeker M."/>
        </authorList>
    </citation>
    <scope>NUCLEOTIDE SEQUENCE [LARGE SCALE GENOMIC DNA]</scope>
    <source>
        <strain evidence="2 3">DSM 28354</strain>
    </source>
</reference>
<name>A0A2T0S6Q5_9BACT</name>
<keyword evidence="1" id="KW-0732">Signal</keyword>
<sequence length="284" mass="31506">MHTSLSTAFVLLMTGCLSACQPAGDSVAPVASPSATPAVSYRLIRTQTNHPIPTTVDYSYSPAGWLATSRSAPDADGIWKQQAPTMQYSYDGGRQLTGTEGTIVYRDAAGNETSRVRSHYGLFTNRSGRPAAYRLFVNAGSQPERLFEERQYEHDAAGRVSEETYVHYDESPTIGPLKTRYLISYTGDDVTAIDMTMTTQGRLVSTTRTVFEYDDKANPYYGLAVPELLPQQRYSWHNVTKQTITAGTSPANVLTYKLTYADNGTLSRWECSDGRYQTFAYEPF</sequence>
<evidence type="ECO:0000256" key="1">
    <source>
        <dbReference type="SAM" id="SignalP"/>
    </source>
</evidence>
<dbReference type="RefSeq" id="WP_146141517.1">
    <property type="nucleotide sequence ID" value="NZ_PVTE01000027.1"/>
</dbReference>
<feature type="signal peptide" evidence="1">
    <location>
        <begin position="1"/>
        <end position="19"/>
    </location>
</feature>